<evidence type="ECO:0000313" key="1">
    <source>
        <dbReference type="EMBL" id="KAK9882708.1"/>
    </source>
</evidence>
<accession>A0AAW1UQC0</accession>
<protein>
    <recommendedName>
        <fullName evidence="3">Phorbol-ester/DAG-type domain-containing protein</fullName>
    </recommendedName>
</protein>
<evidence type="ECO:0008006" key="3">
    <source>
        <dbReference type="Google" id="ProtNLM"/>
    </source>
</evidence>
<name>A0AAW1UQC0_9CUCU</name>
<comment type="caution">
    <text evidence="1">The sequence shown here is derived from an EMBL/GenBank/DDBJ whole genome shotgun (WGS) entry which is preliminary data.</text>
</comment>
<sequence>MAYETDDAYETSCQKCNDFECINDLKSEKNFAYCAKKCSFLICSYCEKIFHRSCTKKLNNVKYINGNFVNCCQPQKCEENIISQKSDKHTETRTSEVLEKEILETKMHFLSKLLQSANEKNEIMKMNNALLIQKIEASEGIPIPRKQHKPDASVNDNLPKHGRVIPNEPIVETPVVEINSNVYSYRNFLKFL</sequence>
<dbReference type="Proteomes" id="UP001431783">
    <property type="component" value="Unassembled WGS sequence"/>
</dbReference>
<gene>
    <name evidence="1" type="ORF">WA026_022759</name>
</gene>
<organism evidence="1 2">
    <name type="scientific">Henosepilachna vigintioctopunctata</name>
    <dbReference type="NCBI Taxonomy" id="420089"/>
    <lineage>
        <taxon>Eukaryota</taxon>
        <taxon>Metazoa</taxon>
        <taxon>Ecdysozoa</taxon>
        <taxon>Arthropoda</taxon>
        <taxon>Hexapoda</taxon>
        <taxon>Insecta</taxon>
        <taxon>Pterygota</taxon>
        <taxon>Neoptera</taxon>
        <taxon>Endopterygota</taxon>
        <taxon>Coleoptera</taxon>
        <taxon>Polyphaga</taxon>
        <taxon>Cucujiformia</taxon>
        <taxon>Coccinelloidea</taxon>
        <taxon>Coccinellidae</taxon>
        <taxon>Epilachninae</taxon>
        <taxon>Epilachnini</taxon>
        <taxon>Henosepilachna</taxon>
    </lineage>
</organism>
<dbReference type="EMBL" id="JARQZJ010000080">
    <property type="protein sequence ID" value="KAK9882708.1"/>
    <property type="molecule type" value="Genomic_DNA"/>
</dbReference>
<keyword evidence="2" id="KW-1185">Reference proteome</keyword>
<proteinExistence type="predicted"/>
<dbReference type="AlphaFoldDB" id="A0AAW1UQC0"/>
<evidence type="ECO:0000313" key="2">
    <source>
        <dbReference type="Proteomes" id="UP001431783"/>
    </source>
</evidence>
<reference evidence="1 2" key="1">
    <citation type="submission" date="2023-03" db="EMBL/GenBank/DDBJ databases">
        <title>Genome insight into feeding habits of ladybird beetles.</title>
        <authorList>
            <person name="Li H.-S."/>
            <person name="Huang Y.-H."/>
            <person name="Pang H."/>
        </authorList>
    </citation>
    <scope>NUCLEOTIDE SEQUENCE [LARGE SCALE GENOMIC DNA]</scope>
    <source>
        <strain evidence="1">SYSU_2023b</strain>
        <tissue evidence="1">Whole body</tissue>
    </source>
</reference>